<keyword evidence="6" id="KW-0479">Metal-binding</keyword>
<evidence type="ECO:0000256" key="6">
    <source>
        <dbReference type="ARBA" id="ARBA00022723"/>
    </source>
</evidence>
<dbReference type="GO" id="GO:0000287">
    <property type="term" value="F:magnesium ion binding"/>
    <property type="evidence" value="ECO:0007669"/>
    <property type="project" value="UniProtKB-UniRule"/>
</dbReference>
<evidence type="ECO:0000313" key="18">
    <source>
        <dbReference type="Proteomes" id="UP000005234"/>
    </source>
</evidence>
<dbReference type="FunFam" id="2.40.33.10:FF:000001">
    <property type="entry name" value="Pyruvate kinase"/>
    <property type="match status" value="1"/>
</dbReference>
<dbReference type="SUPFAM" id="SSF52935">
    <property type="entry name" value="PK C-terminal domain-like"/>
    <property type="match status" value="1"/>
</dbReference>
<dbReference type="InterPro" id="IPR018209">
    <property type="entry name" value="Pyrv_Knase_AS"/>
</dbReference>
<evidence type="ECO:0000256" key="9">
    <source>
        <dbReference type="ARBA" id="ARBA00022840"/>
    </source>
</evidence>
<sequence>MSKDTRDISSLPTVQLRRTRIVATLGPATDTPGMLDRIIAEGVNVVRLNLSHGQPDDHRARARAVREAARRVGSEVAVLADLQGPKIRIERFAHGPIELREGAPFVLDCHPDAPAGDQQRVGVSYHDLPRDVAAGDVLLLDDGLVALTVESVVGSEVRCRVLVPGKLSDRKGLNRQGGGLSVSALSDKDRADIKLAAELEADFLAVSFVRSGADMDEARRLLHEAGGSAWLVSKIERADAIPVLGDIIDASDVVMVARGDLGVEIGDAELPGLQKKIISESLKRNRAVITATQMLQSMVTAPIPTRAEVLDVANAVIDGTDAVMLSQETAAGDHPDKAVAAMRRICLGAERQFVPHDDFDRSGHQLDRTDQAIALAAVGLATRLEVKAIVSMPQSGGTAQWLSRFRTAVPIYALSPSADARRRMLVLRDVIPVAFEAHSDIPAEAAREAIGILFKQGVLQSGDRLILTQGDQTGVLGTTNTLKLLRVSAEGGIEGSRQL</sequence>
<comment type="similarity">
    <text evidence="3 14">Belongs to the pyruvate kinase family.</text>
</comment>
<evidence type="ECO:0000256" key="12">
    <source>
        <dbReference type="ARBA" id="ARBA00023317"/>
    </source>
</evidence>
<dbReference type="InterPro" id="IPR015806">
    <property type="entry name" value="Pyrv_Knase_insert_dom_sf"/>
</dbReference>
<evidence type="ECO:0000256" key="4">
    <source>
        <dbReference type="ARBA" id="ARBA00012142"/>
    </source>
</evidence>
<dbReference type="PRINTS" id="PR01050">
    <property type="entry name" value="PYRUVTKNASE"/>
</dbReference>
<comment type="cofactor">
    <cofactor evidence="1">
        <name>K(+)</name>
        <dbReference type="ChEBI" id="CHEBI:29103"/>
    </cofactor>
</comment>
<dbReference type="OrthoDB" id="9812123at2"/>
<evidence type="ECO:0000256" key="13">
    <source>
        <dbReference type="NCBIfam" id="TIGR01064"/>
    </source>
</evidence>
<dbReference type="InterPro" id="IPR015813">
    <property type="entry name" value="Pyrv/PenolPyrv_kinase-like_dom"/>
</dbReference>
<dbReference type="Pfam" id="PF00224">
    <property type="entry name" value="PK"/>
    <property type="match status" value="1"/>
</dbReference>
<evidence type="ECO:0000256" key="8">
    <source>
        <dbReference type="ARBA" id="ARBA00022777"/>
    </source>
</evidence>
<dbReference type="RefSeq" id="WP_014401889.1">
    <property type="nucleotide sequence ID" value="NC_017033.1"/>
</dbReference>
<evidence type="ECO:0000259" key="16">
    <source>
        <dbReference type="Pfam" id="PF02887"/>
    </source>
</evidence>
<protein>
    <recommendedName>
        <fullName evidence="4 13">Pyruvate kinase</fullName>
        <ecNumber evidence="4 13">2.7.1.40</ecNumber>
    </recommendedName>
</protein>
<feature type="domain" description="Pyruvate kinase C-terminal" evidence="16">
    <location>
        <begin position="371"/>
        <end position="484"/>
    </location>
</feature>
<dbReference type="InterPro" id="IPR040442">
    <property type="entry name" value="Pyrv_kinase-like_dom_sf"/>
</dbReference>
<keyword evidence="9" id="KW-0067">ATP-binding</keyword>
<evidence type="ECO:0000256" key="1">
    <source>
        <dbReference type="ARBA" id="ARBA00001958"/>
    </source>
</evidence>
<comment type="catalytic activity">
    <reaction evidence="14">
        <text>pyruvate + ATP = phosphoenolpyruvate + ADP + H(+)</text>
        <dbReference type="Rhea" id="RHEA:18157"/>
        <dbReference type="ChEBI" id="CHEBI:15361"/>
        <dbReference type="ChEBI" id="CHEBI:15378"/>
        <dbReference type="ChEBI" id="CHEBI:30616"/>
        <dbReference type="ChEBI" id="CHEBI:58702"/>
        <dbReference type="ChEBI" id="CHEBI:456216"/>
        <dbReference type="EC" id="2.7.1.40"/>
    </reaction>
</comment>
<proteinExistence type="inferred from homology"/>
<evidence type="ECO:0000256" key="5">
    <source>
        <dbReference type="ARBA" id="ARBA00022679"/>
    </source>
</evidence>
<evidence type="ECO:0000256" key="2">
    <source>
        <dbReference type="ARBA" id="ARBA00004997"/>
    </source>
</evidence>
<comment type="pathway">
    <text evidence="2 14">Carbohydrate degradation; glycolysis; pyruvate from D-glyceraldehyde 3-phosphate: step 5/5.</text>
</comment>
<evidence type="ECO:0000256" key="14">
    <source>
        <dbReference type="RuleBase" id="RU000504"/>
    </source>
</evidence>
<dbReference type="AlphaFoldDB" id="H8L3S8"/>
<organism evidence="17 18">
    <name type="scientific">Frateuria aurantia (strain ATCC 33424 / DSM 6220 / KCTC 2777 / LMG 1558 / NBRC 3245 / NCIMB 13370)</name>
    <name type="common">Acetobacter aurantius</name>
    <dbReference type="NCBI Taxonomy" id="767434"/>
    <lineage>
        <taxon>Bacteria</taxon>
        <taxon>Pseudomonadati</taxon>
        <taxon>Pseudomonadota</taxon>
        <taxon>Gammaproteobacteria</taxon>
        <taxon>Lysobacterales</taxon>
        <taxon>Rhodanobacteraceae</taxon>
        <taxon>Frateuria</taxon>
    </lineage>
</organism>
<evidence type="ECO:0000259" key="15">
    <source>
        <dbReference type="Pfam" id="PF00224"/>
    </source>
</evidence>
<dbReference type="InterPro" id="IPR001697">
    <property type="entry name" value="Pyr_Knase"/>
</dbReference>
<keyword evidence="8 14" id="KW-0418">Kinase</keyword>
<dbReference type="InterPro" id="IPR015793">
    <property type="entry name" value="Pyrv_Knase_brl"/>
</dbReference>
<dbReference type="GO" id="GO:0016301">
    <property type="term" value="F:kinase activity"/>
    <property type="evidence" value="ECO:0007669"/>
    <property type="project" value="UniProtKB-KW"/>
</dbReference>
<reference evidence="17" key="1">
    <citation type="submission" date="2012-02" db="EMBL/GenBank/DDBJ databases">
        <title>The complete genome of Frateuria aurantia DSM 6220.</title>
        <authorList>
            <consortium name="US DOE Joint Genome Institute (JGI-PGF)"/>
            <person name="Lucas S."/>
            <person name="Copeland A."/>
            <person name="Lapidus A."/>
            <person name="Glavina del Rio T."/>
            <person name="Dalin E."/>
            <person name="Tice H."/>
            <person name="Bruce D."/>
            <person name="Goodwin L."/>
            <person name="Pitluck S."/>
            <person name="Peters L."/>
            <person name="Ovchinnikova G."/>
            <person name="Teshima H."/>
            <person name="Kyrpides N."/>
            <person name="Mavromatis K."/>
            <person name="Ivanova N."/>
            <person name="Brettin T."/>
            <person name="Detter J.C."/>
            <person name="Han C."/>
            <person name="Larimer F."/>
            <person name="Land M."/>
            <person name="Hauser L."/>
            <person name="Markowitz V."/>
            <person name="Cheng J.-F."/>
            <person name="Hugenholtz P."/>
            <person name="Woyke T."/>
            <person name="Wu D."/>
            <person name="Brambilla E."/>
            <person name="Klenk H.-P."/>
            <person name="Eisen J.A."/>
        </authorList>
    </citation>
    <scope>NUCLEOTIDE SEQUENCE</scope>
    <source>
        <strain evidence="17">DSM 6220</strain>
    </source>
</reference>
<dbReference type="NCBIfam" id="NF004978">
    <property type="entry name" value="PRK06354.1"/>
    <property type="match status" value="1"/>
</dbReference>
<dbReference type="Proteomes" id="UP000005234">
    <property type="component" value="Chromosome"/>
</dbReference>
<gene>
    <name evidence="17" type="ordered locus">Fraau_0394</name>
</gene>
<dbReference type="UniPathway" id="UPA00109">
    <property type="reaction ID" value="UER00188"/>
</dbReference>
<dbReference type="EC" id="2.7.1.40" evidence="4 13"/>
<evidence type="ECO:0000256" key="11">
    <source>
        <dbReference type="ARBA" id="ARBA00023152"/>
    </source>
</evidence>
<keyword evidence="7" id="KW-0547">Nucleotide-binding</keyword>
<dbReference type="InterPro" id="IPR015795">
    <property type="entry name" value="Pyrv_Knase_C"/>
</dbReference>
<evidence type="ECO:0000313" key="17">
    <source>
        <dbReference type="EMBL" id="AFC84883.1"/>
    </source>
</evidence>
<dbReference type="NCBIfam" id="TIGR01064">
    <property type="entry name" value="pyruv_kin"/>
    <property type="match status" value="1"/>
</dbReference>
<evidence type="ECO:0000256" key="10">
    <source>
        <dbReference type="ARBA" id="ARBA00022842"/>
    </source>
</evidence>
<dbReference type="PROSITE" id="PS00110">
    <property type="entry name" value="PYRUVATE_KINASE"/>
    <property type="match status" value="1"/>
</dbReference>
<dbReference type="PANTHER" id="PTHR11817">
    <property type="entry name" value="PYRUVATE KINASE"/>
    <property type="match status" value="1"/>
</dbReference>
<feature type="domain" description="Pyruvate kinase barrel" evidence="15">
    <location>
        <begin position="17"/>
        <end position="339"/>
    </location>
</feature>
<dbReference type="KEGG" id="fau:Fraau_0394"/>
<dbReference type="NCBIfam" id="NF004491">
    <property type="entry name" value="PRK05826.1"/>
    <property type="match status" value="1"/>
</dbReference>
<dbReference type="Gene3D" id="3.40.1380.20">
    <property type="entry name" value="Pyruvate kinase, C-terminal domain"/>
    <property type="match status" value="1"/>
</dbReference>
<dbReference type="HOGENOM" id="CLU_015439_0_2_6"/>
<dbReference type="GO" id="GO:0005524">
    <property type="term" value="F:ATP binding"/>
    <property type="evidence" value="ECO:0007669"/>
    <property type="project" value="UniProtKB-KW"/>
</dbReference>
<dbReference type="Pfam" id="PF02887">
    <property type="entry name" value="PK_C"/>
    <property type="match status" value="1"/>
</dbReference>
<name>H8L3S8_FRAAD</name>
<keyword evidence="11 14" id="KW-0324">Glycolysis</keyword>
<keyword evidence="10 14" id="KW-0460">Magnesium</keyword>
<keyword evidence="12 17" id="KW-0670">Pyruvate</keyword>
<evidence type="ECO:0000256" key="7">
    <source>
        <dbReference type="ARBA" id="ARBA00022741"/>
    </source>
</evidence>
<dbReference type="InterPro" id="IPR011037">
    <property type="entry name" value="Pyrv_Knase-like_insert_dom_sf"/>
</dbReference>
<dbReference type="SUPFAM" id="SSF50800">
    <property type="entry name" value="PK beta-barrel domain-like"/>
    <property type="match status" value="1"/>
</dbReference>
<accession>H8L3S8</accession>
<evidence type="ECO:0000256" key="3">
    <source>
        <dbReference type="ARBA" id="ARBA00008663"/>
    </source>
</evidence>
<keyword evidence="5 14" id="KW-0808">Transferase</keyword>
<dbReference type="InterPro" id="IPR036918">
    <property type="entry name" value="Pyrv_Knase_C_sf"/>
</dbReference>
<dbReference type="EMBL" id="CP003350">
    <property type="protein sequence ID" value="AFC84883.1"/>
    <property type="molecule type" value="Genomic_DNA"/>
</dbReference>
<dbReference type="Gene3D" id="3.20.20.60">
    <property type="entry name" value="Phosphoenolpyruvate-binding domains"/>
    <property type="match status" value="1"/>
</dbReference>
<dbReference type="Gene3D" id="2.40.33.10">
    <property type="entry name" value="PK beta-barrel domain-like"/>
    <property type="match status" value="1"/>
</dbReference>
<dbReference type="STRING" id="767434.Fraau_0394"/>
<keyword evidence="18" id="KW-1185">Reference proteome</keyword>
<dbReference type="SUPFAM" id="SSF51621">
    <property type="entry name" value="Phosphoenolpyruvate/pyruvate domain"/>
    <property type="match status" value="1"/>
</dbReference>
<dbReference type="GO" id="GO:0004743">
    <property type="term" value="F:pyruvate kinase activity"/>
    <property type="evidence" value="ECO:0007669"/>
    <property type="project" value="UniProtKB-UniRule"/>
</dbReference>
<dbReference type="eggNOG" id="COG0469">
    <property type="taxonomic scope" value="Bacteria"/>
</dbReference>
<dbReference type="GO" id="GO:0030955">
    <property type="term" value="F:potassium ion binding"/>
    <property type="evidence" value="ECO:0007669"/>
    <property type="project" value="UniProtKB-UniRule"/>
</dbReference>